<dbReference type="InterPro" id="IPR000086">
    <property type="entry name" value="NUDIX_hydrolase_dom"/>
</dbReference>
<dbReference type="SUPFAM" id="SSF55811">
    <property type="entry name" value="Nudix"/>
    <property type="match status" value="1"/>
</dbReference>
<comment type="caution">
    <text evidence="2">The sequence shown here is derived from an EMBL/GenBank/DDBJ whole genome shotgun (WGS) entry which is preliminary data.</text>
</comment>
<reference evidence="2 3" key="1">
    <citation type="submission" date="2019-02" db="EMBL/GenBank/DDBJ databases">
        <title>Prokaryotic population dynamics and viral predation in marine succession experiment using metagenomics: the confinement effect.</title>
        <authorList>
            <person name="Haro-Moreno J.M."/>
            <person name="Rodriguez-Valera F."/>
            <person name="Lopez-Perez M."/>
        </authorList>
    </citation>
    <scope>NUCLEOTIDE SEQUENCE [LARGE SCALE GENOMIC DNA]</scope>
    <source>
        <strain evidence="2">MED-G169</strain>
    </source>
</reference>
<dbReference type="Pfam" id="PF14803">
    <property type="entry name" value="Zn_ribbon_Nudix"/>
    <property type="match status" value="1"/>
</dbReference>
<evidence type="ECO:0000313" key="2">
    <source>
        <dbReference type="EMBL" id="RZO04780.1"/>
    </source>
</evidence>
<dbReference type="PROSITE" id="PS51462">
    <property type="entry name" value="NUDIX"/>
    <property type="match status" value="1"/>
</dbReference>
<gene>
    <name evidence="2" type="ORF">EVB02_03935</name>
</gene>
<sequence length="185" mass="21520">MNFCTECGSAVIKSIPEGDNRPRYICSNCNVIHYQNPKTVVGVLPTYKDQVLLCKRAIQPRRGFWTLPAGFHELGESTLEGALRECKEETNAEIIEPTLYAIFDIPQISQVYVFFRGEIKSKSFGPTEESLEVQLFNEEEIPWHEIAFPMVEVTLDRYFLDRSKHAFPVFREEIRRPWKSRRSTQ</sequence>
<name>A0A520LJV4_9GAMM</name>
<dbReference type="Proteomes" id="UP000318148">
    <property type="component" value="Unassembled WGS sequence"/>
</dbReference>
<dbReference type="InterPro" id="IPR015797">
    <property type="entry name" value="NUDIX_hydrolase-like_dom_sf"/>
</dbReference>
<dbReference type="PANTHER" id="PTHR43222:SF2">
    <property type="entry name" value="NUDIX HYDROLASE 23, CHLOROPLASTIC"/>
    <property type="match status" value="1"/>
</dbReference>
<proteinExistence type="predicted"/>
<dbReference type="AlphaFoldDB" id="A0A520LJV4"/>
<dbReference type="Pfam" id="PF00293">
    <property type="entry name" value="NUDIX"/>
    <property type="match status" value="1"/>
</dbReference>
<accession>A0A520LJV4</accession>
<dbReference type="GO" id="GO:0016787">
    <property type="term" value="F:hydrolase activity"/>
    <property type="evidence" value="ECO:0007669"/>
    <property type="project" value="UniProtKB-KW"/>
</dbReference>
<dbReference type="InterPro" id="IPR029401">
    <property type="entry name" value="Nudix_N"/>
</dbReference>
<keyword evidence="2" id="KW-0378">Hydrolase</keyword>
<feature type="domain" description="Nudix hydrolase" evidence="1">
    <location>
        <begin position="36"/>
        <end position="158"/>
    </location>
</feature>
<dbReference type="Gene3D" id="3.90.79.10">
    <property type="entry name" value="Nucleoside Triphosphate Pyrophosphohydrolase"/>
    <property type="match status" value="1"/>
</dbReference>
<evidence type="ECO:0000259" key="1">
    <source>
        <dbReference type="PROSITE" id="PS51462"/>
    </source>
</evidence>
<organism evidence="2 3">
    <name type="scientific">SAR92 clade bacterium</name>
    <dbReference type="NCBI Taxonomy" id="2315479"/>
    <lineage>
        <taxon>Bacteria</taxon>
        <taxon>Pseudomonadati</taxon>
        <taxon>Pseudomonadota</taxon>
        <taxon>Gammaproteobacteria</taxon>
        <taxon>Cellvibrionales</taxon>
        <taxon>Porticoccaceae</taxon>
        <taxon>SAR92 clade</taxon>
    </lineage>
</organism>
<dbReference type="PANTHER" id="PTHR43222">
    <property type="entry name" value="NUDIX HYDROLASE 23"/>
    <property type="match status" value="1"/>
</dbReference>
<dbReference type="CDD" id="cd04511">
    <property type="entry name" value="NUDIX_Hydrolase"/>
    <property type="match status" value="1"/>
</dbReference>
<evidence type="ECO:0000313" key="3">
    <source>
        <dbReference type="Proteomes" id="UP000318148"/>
    </source>
</evidence>
<protein>
    <submittedName>
        <fullName evidence="2">NUDIX hydrolase</fullName>
    </submittedName>
</protein>
<dbReference type="EMBL" id="SHBO01000056">
    <property type="protein sequence ID" value="RZO04780.1"/>
    <property type="molecule type" value="Genomic_DNA"/>
</dbReference>
<dbReference type="Gene3D" id="2.20.70.10">
    <property type="match status" value="1"/>
</dbReference>